<evidence type="ECO:0000256" key="1">
    <source>
        <dbReference type="ARBA" id="ARBA00004141"/>
    </source>
</evidence>
<reference evidence="11 12" key="1">
    <citation type="submission" date="2019-12" db="EMBL/GenBank/DDBJ databases">
        <authorList>
            <person name="Floudas D."/>
            <person name="Bentzer J."/>
            <person name="Ahren D."/>
            <person name="Johansson T."/>
            <person name="Persson P."/>
            <person name="Tunlid A."/>
        </authorList>
    </citation>
    <scope>NUCLEOTIDE SEQUENCE [LARGE SCALE GENOMIC DNA]</scope>
    <source>
        <strain evidence="11 12">CBS 102.39</strain>
    </source>
</reference>
<keyword evidence="6" id="KW-0297">G-protein coupled receptor</keyword>
<evidence type="ECO:0000256" key="9">
    <source>
        <dbReference type="ARBA" id="ARBA00023224"/>
    </source>
</evidence>
<dbReference type="InterPro" id="IPR000481">
    <property type="entry name" value="GPCR_Pheromne_B_alpha_rcpt"/>
</dbReference>
<evidence type="ECO:0000256" key="8">
    <source>
        <dbReference type="ARBA" id="ARBA00023170"/>
    </source>
</evidence>
<accession>A0A8H4VL12</accession>
<keyword evidence="12" id="KW-1185">Reference proteome</keyword>
<dbReference type="InterPro" id="IPR001499">
    <property type="entry name" value="GPCR_STE3"/>
</dbReference>
<dbReference type="EMBL" id="JAACJL010000057">
    <property type="protein sequence ID" value="KAF4611744.1"/>
    <property type="molecule type" value="Genomic_DNA"/>
</dbReference>
<evidence type="ECO:0008006" key="13">
    <source>
        <dbReference type="Google" id="ProtNLM"/>
    </source>
</evidence>
<keyword evidence="7 10" id="KW-0472">Membrane</keyword>
<keyword evidence="4 10" id="KW-0812">Transmembrane</keyword>
<gene>
    <name evidence="11" type="ORF">D9613_004066</name>
</gene>
<evidence type="ECO:0000256" key="7">
    <source>
        <dbReference type="ARBA" id="ARBA00023136"/>
    </source>
</evidence>
<evidence type="ECO:0000313" key="11">
    <source>
        <dbReference type="EMBL" id="KAF4611744.1"/>
    </source>
</evidence>
<feature type="transmembrane region" description="Helical" evidence="10">
    <location>
        <begin position="113"/>
        <end position="133"/>
    </location>
</feature>
<dbReference type="GO" id="GO:0000750">
    <property type="term" value="P:pheromone-dependent signal transduction involved in conjugation with cellular fusion"/>
    <property type="evidence" value="ECO:0007669"/>
    <property type="project" value="TreeGrafter"/>
</dbReference>
<protein>
    <recommendedName>
        <fullName evidence="13">Pheromone receptor</fullName>
    </recommendedName>
</protein>
<evidence type="ECO:0000256" key="10">
    <source>
        <dbReference type="SAM" id="Phobius"/>
    </source>
</evidence>
<evidence type="ECO:0000313" key="12">
    <source>
        <dbReference type="Proteomes" id="UP000521872"/>
    </source>
</evidence>
<dbReference type="PRINTS" id="PR00901">
    <property type="entry name" value="PHEROMONEBAR"/>
</dbReference>
<dbReference type="PANTHER" id="PTHR28097">
    <property type="entry name" value="PHEROMONE A FACTOR RECEPTOR"/>
    <property type="match status" value="1"/>
</dbReference>
<dbReference type="PRINTS" id="PR00899">
    <property type="entry name" value="GPCRSTE3"/>
</dbReference>
<keyword evidence="3" id="KW-0589">Pheromone response</keyword>
<evidence type="ECO:0000256" key="2">
    <source>
        <dbReference type="ARBA" id="ARBA00011085"/>
    </source>
</evidence>
<dbReference type="GO" id="GO:0004934">
    <property type="term" value="F:mating-type alpha-factor pheromone receptor activity"/>
    <property type="evidence" value="ECO:0007669"/>
    <property type="project" value="InterPro"/>
</dbReference>
<evidence type="ECO:0000256" key="6">
    <source>
        <dbReference type="ARBA" id="ARBA00023040"/>
    </source>
</evidence>
<dbReference type="Pfam" id="PF02076">
    <property type="entry name" value="STE3"/>
    <property type="match status" value="1"/>
</dbReference>
<feature type="transmembrane region" description="Helical" evidence="10">
    <location>
        <begin position="204"/>
        <end position="227"/>
    </location>
</feature>
<keyword evidence="9" id="KW-0807">Transducer</keyword>
<keyword evidence="5 10" id="KW-1133">Transmembrane helix</keyword>
<dbReference type="PANTHER" id="PTHR28097:SF1">
    <property type="entry name" value="PHEROMONE A FACTOR RECEPTOR"/>
    <property type="match status" value="1"/>
</dbReference>
<comment type="similarity">
    <text evidence="2">Belongs to the G-protein coupled receptor 4 family.</text>
</comment>
<organism evidence="11 12">
    <name type="scientific">Agrocybe pediades</name>
    <dbReference type="NCBI Taxonomy" id="84607"/>
    <lineage>
        <taxon>Eukaryota</taxon>
        <taxon>Fungi</taxon>
        <taxon>Dikarya</taxon>
        <taxon>Basidiomycota</taxon>
        <taxon>Agaricomycotina</taxon>
        <taxon>Agaricomycetes</taxon>
        <taxon>Agaricomycetidae</taxon>
        <taxon>Agaricales</taxon>
        <taxon>Agaricineae</taxon>
        <taxon>Strophariaceae</taxon>
        <taxon>Agrocybe</taxon>
    </lineage>
</organism>
<feature type="transmembrane region" description="Helical" evidence="10">
    <location>
        <begin position="6"/>
        <end position="23"/>
    </location>
</feature>
<dbReference type="AlphaFoldDB" id="A0A8H4VL12"/>
<dbReference type="Proteomes" id="UP000521872">
    <property type="component" value="Unassembled WGS sequence"/>
</dbReference>
<sequence length="402" mass="45382">MADSYPLFPIFPLISFVLVLVPLPWHLQAMNTGTCLFMIWTAIGCLNQAINSIVWHKSIVDRAPLWCDISTRLTVGIAVAIPAASLCINRRLYKIATCQTATITYAQKKRAALVDLSIGLGIPALQMILQFVVQGHRYDLFEDIGCLPTTVNTPAAYPLSFIWPNVICMVSAVYCILTLRAFMKRRAQFSQFLSSTTSLSVDRYFRLICLATTEIFLTVPISTYTLYLNITSKPIYHWVSWSDTHFDFYIIDVYPAKLWQSNSVFASILEVDRWSVVICAIIFFAFFGLAEEARKNYKAAYRFIARRLGLNPPSDTKKSLDTKFGLPLKNVSGANLPDFAHQKKDPLDSEKGYSSFSTFSQDTIDVSDYTETLYGSPLSAQAKFDIKFPRTPDSVRFSRMTV</sequence>
<evidence type="ECO:0000256" key="4">
    <source>
        <dbReference type="ARBA" id="ARBA00022692"/>
    </source>
</evidence>
<feature type="transmembrane region" description="Helical" evidence="10">
    <location>
        <begin position="35"/>
        <end position="55"/>
    </location>
</feature>
<dbReference type="CDD" id="cd14966">
    <property type="entry name" value="7tmD_STE3"/>
    <property type="match status" value="1"/>
</dbReference>
<feature type="transmembrane region" description="Helical" evidence="10">
    <location>
        <begin position="75"/>
        <end position="93"/>
    </location>
</feature>
<proteinExistence type="inferred from homology"/>
<evidence type="ECO:0000256" key="3">
    <source>
        <dbReference type="ARBA" id="ARBA00022507"/>
    </source>
</evidence>
<feature type="transmembrane region" description="Helical" evidence="10">
    <location>
        <begin position="161"/>
        <end position="183"/>
    </location>
</feature>
<feature type="transmembrane region" description="Helical" evidence="10">
    <location>
        <begin position="273"/>
        <end position="290"/>
    </location>
</feature>
<comment type="subcellular location">
    <subcellularLocation>
        <location evidence="1">Membrane</location>
        <topology evidence="1">Multi-pass membrane protein</topology>
    </subcellularLocation>
</comment>
<keyword evidence="8" id="KW-0675">Receptor</keyword>
<comment type="caution">
    <text evidence="11">The sequence shown here is derived from an EMBL/GenBank/DDBJ whole genome shotgun (WGS) entry which is preliminary data.</text>
</comment>
<evidence type="ECO:0000256" key="5">
    <source>
        <dbReference type="ARBA" id="ARBA00022989"/>
    </source>
</evidence>
<name>A0A8H4VL12_9AGAR</name>
<dbReference type="GO" id="GO:0005886">
    <property type="term" value="C:plasma membrane"/>
    <property type="evidence" value="ECO:0007669"/>
    <property type="project" value="TreeGrafter"/>
</dbReference>